<dbReference type="Gene3D" id="2.130.10.10">
    <property type="entry name" value="YVTN repeat-like/Quinoprotein amine dehydrogenase"/>
    <property type="match status" value="1"/>
</dbReference>
<comment type="caution">
    <text evidence="1">The sequence shown here is derived from an EMBL/GenBank/DDBJ whole genome shotgun (WGS) entry which is preliminary data.</text>
</comment>
<dbReference type="Proteomes" id="UP001231362">
    <property type="component" value="Unassembled WGS sequence"/>
</dbReference>
<accession>A0ABT9V293</accession>
<evidence type="ECO:0000313" key="1">
    <source>
        <dbReference type="EMBL" id="MDQ0155079.1"/>
    </source>
</evidence>
<dbReference type="PANTHER" id="PTHR47197">
    <property type="entry name" value="PROTEIN NIRF"/>
    <property type="match status" value="1"/>
</dbReference>
<name>A0ABT9V293_9BACL</name>
<protein>
    <submittedName>
        <fullName evidence="1">YVTN family beta-propeller protein</fullName>
    </submittedName>
</protein>
<dbReference type="EMBL" id="JAUSTU010000005">
    <property type="protein sequence ID" value="MDQ0155079.1"/>
    <property type="molecule type" value="Genomic_DNA"/>
</dbReference>
<evidence type="ECO:0000313" key="2">
    <source>
        <dbReference type="Proteomes" id="UP001231362"/>
    </source>
</evidence>
<sequence length="328" mass="36026">MRSLTKPMVLFIFVLFLVACKGEQYPSILDQGDLAITVNLKDQTISFVNIHKGEKIEEWQMDKPYVGGMVMPDGDHLLLYGKQADTIDLFSLREGKKTASWNTGAGIANGKVLENQEEIAFADQALNAIRFYTLDGKELARVKVDDGPLTLLEDSKGKFLYIISYQSNSLSIVDIFNKKKVGGFSIHSQATGGLLREDKGEIWIGGHGEGTETETDIHVYDASSGALVRTIPAPVMPINFAEKNDFIYVLSHGSSTLYKLDHAGVELGSIKIGANPFDMKILGENILVAGYDSNDIHLIKAENLQNVSTISVGKGPFQLILRERVSSE</sequence>
<dbReference type="InterPro" id="IPR051200">
    <property type="entry name" value="Host-pathogen_enzymatic-act"/>
</dbReference>
<dbReference type="PROSITE" id="PS51257">
    <property type="entry name" value="PROKAR_LIPOPROTEIN"/>
    <property type="match status" value="1"/>
</dbReference>
<keyword evidence="2" id="KW-1185">Reference proteome</keyword>
<dbReference type="InterPro" id="IPR011048">
    <property type="entry name" value="Haem_d1_sf"/>
</dbReference>
<organism evidence="1 2">
    <name type="scientific">Anoxybacillus andreesenii</name>
    <dbReference type="NCBI Taxonomy" id="1325932"/>
    <lineage>
        <taxon>Bacteria</taxon>
        <taxon>Bacillati</taxon>
        <taxon>Bacillota</taxon>
        <taxon>Bacilli</taxon>
        <taxon>Bacillales</taxon>
        <taxon>Anoxybacillaceae</taxon>
        <taxon>Anoxybacillus</taxon>
    </lineage>
</organism>
<reference evidence="1 2" key="1">
    <citation type="submission" date="2023-07" db="EMBL/GenBank/DDBJ databases">
        <title>Genomic Encyclopedia of Type Strains, Phase IV (KMG-IV): sequencing the most valuable type-strain genomes for metagenomic binning, comparative biology and taxonomic classification.</title>
        <authorList>
            <person name="Goeker M."/>
        </authorList>
    </citation>
    <scope>NUCLEOTIDE SEQUENCE [LARGE SCALE GENOMIC DNA]</scope>
    <source>
        <strain evidence="1 2">DSM 23948</strain>
    </source>
</reference>
<dbReference type="PANTHER" id="PTHR47197:SF3">
    <property type="entry name" value="DIHYDRO-HEME D1 DEHYDROGENASE"/>
    <property type="match status" value="1"/>
</dbReference>
<gene>
    <name evidence="1" type="ORF">J2S07_001383</name>
</gene>
<dbReference type="SUPFAM" id="SSF51004">
    <property type="entry name" value="C-terminal (heme d1) domain of cytochrome cd1-nitrite reductase"/>
    <property type="match status" value="1"/>
</dbReference>
<proteinExistence type="predicted"/>
<dbReference type="InterPro" id="IPR015943">
    <property type="entry name" value="WD40/YVTN_repeat-like_dom_sf"/>
</dbReference>
<dbReference type="RefSeq" id="WP_307149655.1">
    <property type="nucleotide sequence ID" value="NZ_JAUSTU010000005.1"/>
</dbReference>